<reference evidence="19" key="3">
    <citation type="submission" date="2025-09" db="UniProtKB">
        <authorList>
            <consortium name="Ensembl"/>
        </authorList>
    </citation>
    <scope>IDENTIFICATION</scope>
</reference>
<keyword evidence="9" id="KW-0418">Kinase</keyword>
<reference evidence="19 20" key="1">
    <citation type="submission" date="2018-03" db="EMBL/GenBank/DDBJ databases">
        <title>Finding Nemo's genes: A chromosome-scale reference assembly of the genome of the orange clownfish Amphiprion percula.</title>
        <authorList>
            <person name="Lehmann R."/>
        </authorList>
    </citation>
    <scope>NUCLEOTIDE SEQUENCE</scope>
</reference>
<evidence type="ECO:0000256" key="16">
    <source>
        <dbReference type="RuleBase" id="RU000304"/>
    </source>
</evidence>
<dbReference type="AlphaFoldDB" id="A0A3P8T556"/>
<evidence type="ECO:0000256" key="10">
    <source>
        <dbReference type="ARBA" id="ARBA00022840"/>
    </source>
</evidence>
<dbReference type="InterPro" id="IPR000719">
    <property type="entry name" value="Prot_kinase_dom"/>
</dbReference>
<feature type="compositionally biased region" description="Basic residues" evidence="17">
    <location>
        <begin position="56"/>
        <end position="67"/>
    </location>
</feature>
<dbReference type="GeneTree" id="ENSGT00940000154890"/>
<feature type="compositionally biased region" description="Polar residues" evidence="17">
    <location>
        <begin position="15"/>
        <end position="24"/>
    </location>
</feature>
<dbReference type="GO" id="GO:0005654">
    <property type="term" value="C:nucleoplasm"/>
    <property type="evidence" value="ECO:0007669"/>
    <property type="project" value="UniProtKB-ARBA"/>
</dbReference>
<dbReference type="GO" id="GO:0005516">
    <property type="term" value="F:calmodulin binding"/>
    <property type="evidence" value="ECO:0007669"/>
    <property type="project" value="UniProtKB-KW"/>
</dbReference>
<dbReference type="SMART" id="SM00220">
    <property type="entry name" value="S_TKc"/>
    <property type="match status" value="1"/>
</dbReference>
<evidence type="ECO:0000256" key="15">
    <source>
        <dbReference type="PROSITE-ProRule" id="PRU10141"/>
    </source>
</evidence>
<evidence type="ECO:0000256" key="2">
    <source>
        <dbReference type="ARBA" id="ARBA00004496"/>
    </source>
</evidence>
<keyword evidence="12" id="KW-0539">Nucleus</keyword>
<protein>
    <recommendedName>
        <fullName evidence="3">calcium/calmodulin-dependent protein kinase</fullName>
        <ecNumber evidence="3">2.7.11.17</ecNumber>
    </recommendedName>
</protein>
<keyword evidence="4" id="KW-0963">Cytoplasm</keyword>
<organism evidence="19 20">
    <name type="scientific">Amphiprion percula</name>
    <name type="common">Orange clownfish</name>
    <name type="synonym">Lutjanus percula</name>
    <dbReference type="NCBI Taxonomy" id="161767"/>
    <lineage>
        <taxon>Eukaryota</taxon>
        <taxon>Metazoa</taxon>
        <taxon>Chordata</taxon>
        <taxon>Craniata</taxon>
        <taxon>Vertebrata</taxon>
        <taxon>Euteleostomi</taxon>
        <taxon>Actinopterygii</taxon>
        <taxon>Neopterygii</taxon>
        <taxon>Teleostei</taxon>
        <taxon>Neoteleostei</taxon>
        <taxon>Acanthomorphata</taxon>
        <taxon>Ovalentaria</taxon>
        <taxon>Pomacentridae</taxon>
        <taxon>Amphiprion</taxon>
    </lineage>
</organism>
<comment type="catalytic activity">
    <reaction evidence="14">
        <text>L-seryl-[protein] + ATP = O-phospho-L-seryl-[protein] + ADP + H(+)</text>
        <dbReference type="Rhea" id="RHEA:17989"/>
        <dbReference type="Rhea" id="RHEA-COMP:9863"/>
        <dbReference type="Rhea" id="RHEA-COMP:11604"/>
        <dbReference type="ChEBI" id="CHEBI:15378"/>
        <dbReference type="ChEBI" id="CHEBI:29999"/>
        <dbReference type="ChEBI" id="CHEBI:30616"/>
        <dbReference type="ChEBI" id="CHEBI:83421"/>
        <dbReference type="ChEBI" id="CHEBI:456216"/>
        <dbReference type="EC" id="2.7.11.17"/>
    </reaction>
</comment>
<evidence type="ECO:0000313" key="20">
    <source>
        <dbReference type="Proteomes" id="UP000265080"/>
    </source>
</evidence>
<dbReference type="Gene3D" id="3.30.200.20">
    <property type="entry name" value="Phosphorylase Kinase, domain 1"/>
    <property type="match status" value="1"/>
</dbReference>
<keyword evidence="8 15" id="KW-0547">Nucleotide-binding</keyword>
<name>A0A3P8T556_AMPPE</name>
<evidence type="ECO:0000259" key="18">
    <source>
        <dbReference type="PROSITE" id="PS50011"/>
    </source>
</evidence>
<comment type="similarity">
    <text evidence="16">Belongs to the protein kinase superfamily.</text>
</comment>
<feature type="region of interest" description="Disordered" evidence="17">
    <location>
        <begin position="1"/>
        <end position="102"/>
    </location>
</feature>
<evidence type="ECO:0000256" key="13">
    <source>
        <dbReference type="ARBA" id="ARBA00047307"/>
    </source>
</evidence>
<dbReference type="PROSITE" id="PS00108">
    <property type="entry name" value="PROTEIN_KINASE_ST"/>
    <property type="match status" value="1"/>
</dbReference>
<evidence type="ECO:0000256" key="6">
    <source>
        <dbReference type="ARBA" id="ARBA00022553"/>
    </source>
</evidence>
<sequence length="495" mass="55270">MAMSSDPGCERLDPDSSTQASSLTDIMAAMTTKDLDDSAANDSKSSRAPQDGAQGKRTHTMRPHLTGRKLSLQERGTYLSGSGGSYTHISPRVARRPTVESKRVSISDSQDCIQLNQYKLKSEIGKGSYGVVKLAYNEDDDKHYAMKVVSKKKLMKQCGFPRRPPPRGPKAAQGEHPKILGPLERVYQEIAILKKLDHVNIVKLVEVLDDPSEDNLHMVFELMRKGPVMEVPSDEPLSEEQARLYFRDVILGMEYLHYQKIVHRDIKPSNLLLGDDGHVKIADFGVSNQFEGNDALLSSTAGTPAFMAPETLSDKRKSFSGKALDVWAMGVTLYCFVFGKCPFIDEYILALHNKIRTKLVDFPEIPKISEELRTLILRMLDKNPDTRITLPEIKMDQWVTQGGTDPLPLEEEHCSVVEVTEEDIQNSVKFVPSLSAVILVKAMLRKRSFSNPFECPSRREERSMSAPSSLLIKGSTGEGPREGELEDLYEDEPSS</sequence>
<proteinExistence type="inferred from homology"/>
<keyword evidence="10 15" id="KW-0067">ATP-binding</keyword>
<dbReference type="PROSITE" id="PS50011">
    <property type="entry name" value="PROTEIN_KINASE_DOM"/>
    <property type="match status" value="1"/>
</dbReference>
<dbReference type="InterPro" id="IPR011009">
    <property type="entry name" value="Kinase-like_dom_sf"/>
</dbReference>
<dbReference type="InterPro" id="IPR008271">
    <property type="entry name" value="Ser/Thr_kinase_AS"/>
</dbReference>
<keyword evidence="6" id="KW-0597">Phosphoprotein</keyword>
<dbReference type="FunFam" id="3.30.200.20:FF:000429">
    <property type="entry name" value="Calcium/calmodulin-dependent protein kinase kinase"/>
    <property type="match status" value="1"/>
</dbReference>
<dbReference type="OMA" id="MACGPCM"/>
<accession>A0A3P8T556</accession>
<evidence type="ECO:0000256" key="8">
    <source>
        <dbReference type="ARBA" id="ARBA00022741"/>
    </source>
</evidence>
<dbReference type="GO" id="GO:0004683">
    <property type="term" value="F:calcium/calmodulin-dependent protein kinase activity"/>
    <property type="evidence" value="ECO:0007669"/>
    <property type="project" value="UniProtKB-EC"/>
</dbReference>
<feature type="compositionally biased region" description="Acidic residues" evidence="17">
    <location>
        <begin position="484"/>
        <end position="495"/>
    </location>
</feature>
<dbReference type="PANTHER" id="PTHR43895:SF26">
    <property type="entry name" value="CALCIUM_CALMODULIN DEPENDENT PROTEIN KINASE KINASE 1"/>
    <property type="match status" value="1"/>
</dbReference>
<feature type="region of interest" description="Disordered" evidence="17">
    <location>
        <begin position="157"/>
        <end position="176"/>
    </location>
</feature>
<evidence type="ECO:0000256" key="11">
    <source>
        <dbReference type="ARBA" id="ARBA00022860"/>
    </source>
</evidence>
<dbReference type="Ensembl" id="ENSAPET00000019860.1">
    <property type="protein sequence ID" value="ENSAPEP00000019333.1"/>
    <property type="gene ID" value="ENSAPEG00000013729.1"/>
</dbReference>
<evidence type="ECO:0000256" key="7">
    <source>
        <dbReference type="ARBA" id="ARBA00022679"/>
    </source>
</evidence>
<reference evidence="19" key="2">
    <citation type="submission" date="2025-08" db="UniProtKB">
        <authorList>
            <consortium name="Ensembl"/>
        </authorList>
    </citation>
    <scope>IDENTIFICATION</scope>
</reference>
<dbReference type="GO" id="GO:0061762">
    <property type="term" value="P:CAMKK-AMPK signaling cascade"/>
    <property type="evidence" value="ECO:0007669"/>
    <property type="project" value="TreeGrafter"/>
</dbReference>
<evidence type="ECO:0000256" key="14">
    <source>
        <dbReference type="ARBA" id="ARBA00047430"/>
    </source>
</evidence>
<dbReference type="EC" id="2.7.11.17" evidence="3"/>
<dbReference type="SUPFAM" id="SSF56112">
    <property type="entry name" value="Protein kinase-like (PK-like)"/>
    <property type="match status" value="1"/>
</dbReference>
<dbReference type="Pfam" id="PF00069">
    <property type="entry name" value="Pkinase"/>
    <property type="match status" value="1"/>
</dbReference>
<dbReference type="FunFam" id="1.10.510.10:FF:000091">
    <property type="entry name" value="Calcium/calmodulin-dependent protein kinase kinase 2 isoform 1"/>
    <property type="match status" value="1"/>
</dbReference>
<comment type="catalytic activity">
    <reaction evidence="13">
        <text>L-threonyl-[protein] + ATP = O-phospho-L-threonyl-[protein] + ADP + H(+)</text>
        <dbReference type="Rhea" id="RHEA:46608"/>
        <dbReference type="Rhea" id="RHEA-COMP:11060"/>
        <dbReference type="Rhea" id="RHEA-COMP:11605"/>
        <dbReference type="ChEBI" id="CHEBI:15378"/>
        <dbReference type="ChEBI" id="CHEBI:30013"/>
        <dbReference type="ChEBI" id="CHEBI:30616"/>
        <dbReference type="ChEBI" id="CHEBI:61977"/>
        <dbReference type="ChEBI" id="CHEBI:456216"/>
        <dbReference type="EC" id="2.7.11.17"/>
    </reaction>
</comment>
<dbReference type="Gene3D" id="1.10.510.10">
    <property type="entry name" value="Transferase(Phosphotransferase) domain 1"/>
    <property type="match status" value="1"/>
</dbReference>
<evidence type="ECO:0000256" key="12">
    <source>
        <dbReference type="ARBA" id="ARBA00023242"/>
    </source>
</evidence>
<dbReference type="GO" id="GO:0005524">
    <property type="term" value="F:ATP binding"/>
    <property type="evidence" value="ECO:0007669"/>
    <property type="project" value="UniProtKB-UniRule"/>
</dbReference>
<dbReference type="Proteomes" id="UP000265080">
    <property type="component" value="Chromosome 15"/>
</dbReference>
<feature type="binding site" evidence="15">
    <location>
        <position position="147"/>
    </location>
    <ligand>
        <name>ATP</name>
        <dbReference type="ChEBI" id="CHEBI:30616"/>
    </ligand>
</feature>
<evidence type="ECO:0000256" key="1">
    <source>
        <dbReference type="ARBA" id="ARBA00004123"/>
    </source>
</evidence>
<evidence type="ECO:0000313" key="19">
    <source>
        <dbReference type="Ensembl" id="ENSAPEP00000019333.1"/>
    </source>
</evidence>
<keyword evidence="5 16" id="KW-0723">Serine/threonine-protein kinase</keyword>
<keyword evidence="20" id="KW-1185">Reference proteome</keyword>
<evidence type="ECO:0000256" key="5">
    <source>
        <dbReference type="ARBA" id="ARBA00022527"/>
    </source>
</evidence>
<dbReference type="GO" id="GO:0005737">
    <property type="term" value="C:cytoplasm"/>
    <property type="evidence" value="ECO:0007669"/>
    <property type="project" value="UniProtKB-SubCell"/>
</dbReference>
<feature type="region of interest" description="Disordered" evidence="17">
    <location>
        <begin position="452"/>
        <end position="495"/>
    </location>
</feature>
<keyword evidence="7" id="KW-0808">Transferase</keyword>
<evidence type="ECO:0000256" key="9">
    <source>
        <dbReference type="ARBA" id="ARBA00022777"/>
    </source>
</evidence>
<feature type="domain" description="Protein kinase" evidence="18">
    <location>
        <begin position="118"/>
        <end position="399"/>
    </location>
</feature>
<evidence type="ECO:0000256" key="4">
    <source>
        <dbReference type="ARBA" id="ARBA00022490"/>
    </source>
</evidence>
<dbReference type="InterPro" id="IPR017441">
    <property type="entry name" value="Protein_kinase_ATP_BS"/>
</dbReference>
<dbReference type="PANTHER" id="PTHR43895">
    <property type="entry name" value="CALCIUM/CALMODULIN-DEPENDENT PROTEIN KINASE KINASE-RELATED"/>
    <property type="match status" value="1"/>
</dbReference>
<evidence type="ECO:0000256" key="17">
    <source>
        <dbReference type="SAM" id="MobiDB-lite"/>
    </source>
</evidence>
<evidence type="ECO:0000256" key="3">
    <source>
        <dbReference type="ARBA" id="ARBA00012434"/>
    </source>
</evidence>
<dbReference type="PROSITE" id="PS00107">
    <property type="entry name" value="PROTEIN_KINASE_ATP"/>
    <property type="match status" value="1"/>
</dbReference>
<keyword evidence="11" id="KW-0112">Calmodulin-binding</keyword>
<comment type="subcellular location">
    <subcellularLocation>
        <location evidence="2">Cytoplasm</location>
    </subcellularLocation>
    <subcellularLocation>
        <location evidence="1">Nucleus</location>
    </subcellularLocation>
</comment>